<keyword evidence="3" id="KW-0808">Transferase</keyword>
<evidence type="ECO:0000313" key="7">
    <source>
        <dbReference type="EMBL" id="KSU75853.1"/>
    </source>
</evidence>
<dbReference type="EC" id="2.1.1.297" evidence="1"/>
<dbReference type="Gene3D" id="3.40.50.150">
    <property type="entry name" value="Vaccinia Virus protein VP39"/>
    <property type="match status" value="1"/>
</dbReference>
<dbReference type="STRING" id="993070.AS031_10695"/>
<dbReference type="NCBIfam" id="TIGR03704">
    <property type="entry name" value="PrmC_rel_meth"/>
    <property type="match status" value="1"/>
</dbReference>
<dbReference type="GO" id="GO:0032259">
    <property type="term" value="P:methylation"/>
    <property type="evidence" value="ECO:0007669"/>
    <property type="project" value="UniProtKB-KW"/>
</dbReference>
<dbReference type="CDD" id="cd02440">
    <property type="entry name" value="AdoMet_MTases"/>
    <property type="match status" value="1"/>
</dbReference>
<dbReference type="PANTHER" id="PTHR18895:SF74">
    <property type="entry name" value="MTRF1L RELEASE FACTOR GLUTAMINE METHYLTRANSFERASE"/>
    <property type="match status" value="1"/>
</dbReference>
<sequence length="270" mass="28125">MLADTVSALRSAGCVFAEEEAVLLIRHAAGGADLAQCVQRRASGIPLEYILGWAEFAGAQIAIRPGVFVPRRRTELLVRLACGLIPAGPGALGDEGGVSSRDVVVDLCCGSGAVGAALLGRFPRIELHATDIDPRAAACARQNLEPVGGFVYEGDLFDALPLRLQGRVRVLVVNAPYVPTDAIRTMPPEARIHEPRISLDGGADGLDMHRRIAAGAQPWLAPAAHVLIETSVQQAAGTAGLLAAAGLNVHTVHADDLDGTVVVGSRSARH</sequence>
<evidence type="ECO:0000256" key="2">
    <source>
        <dbReference type="ARBA" id="ARBA00022603"/>
    </source>
</evidence>
<dbReference type="Pfam" id="PF05175">
    <property type="entry name" value="MTS"/>
    <property type="match status" value="1"/>
</dbReference>
<reference evidence="7 8" key="1">
    <citation type="journal article" date="2014" name="Arch. Microbiol.">
        <title>Arthrobacter enclensis sp. nov., isolated from sediment sample.</title>
        <authorList>
            <person name="Dastager S.G."/>
            <person name="Liu Q."/>
            <person name="Tang S.K."/>
            <person name="Krishnamurthi S."/>
            <person name="Lee J.C."/>
            <person name="Li W.J."/>
        </authorList>
    </citation>
    <scope>NUCLEOTIDE SEQUENCE [LARGE SCALE GENOMIC DNA]</scope>
    <source>
        <strain evidence="7 8">NIO-1008</strain>
    </source>
</reference>
<evidence type="ECO:0000256" key="4">
    <source>
        <dbReference type="ARBA" id="ARBA00022691"/>
    </source>
</evidence>
<dbReference type="InterPro" id="IPR050320">
    <property type="entry name" value="N5-glutamine_MTase"/>
</dbReference>
<dbReference type="GO" id="GO:0102559">
    <property type="term" value="F:peptide chain release factor N(5)-glutamine methyltransferase activity"/>
    <property type="evidence" value="ECO:0007669"/>
    <property type="project" value="UniProtKB-EC"/>
</dbReference>
<dbReference type="InterPro" id="IPR029063">
    <property type="entry name" value="SAM-dependent_MTases_sf"/>
</dbReference>
<dbReference type="AlphaFoldDB" id="A0A0V8IM58"/>
<comment type="catalytic activity">
    <reaction evidence="5">
        <text>L-glutaminyl-[peptide chain release factor] + S-adenosyl-L-methionine = N(5)-methyl-L-glutaminyl-[peptide chain release factor] + S-adenosyl-L-homocysteine + H(+)</text>
        <dbReference type="Rhea" id="RHEA:42896"/>
        <dbReference type="Rhea" id="RHEA-COMP:10271"/>
        <dbReference type="Rhea" id="RHEA-COMP:10272"/>
        <dbReference type="ChEBI" id="CHEBI:15378"/>
        <dbReference type="ChEBI" id="CHEBI:30011"/>
        <dbReference type="ChEBI" id="CHEBI:57856"/>
        <dbReference type="ChEBI" id="CHEBI:59789"/>
        <dbReference type="ChEBI" id="CHEBI:61891"/>
        <dbReference type="EC" id="2.1.1.297"/>
    </reaction>
</comment>
<gene>
    <name evidence="7" type="ORF">AS031_10695</name>
</gene>
<accession>A0A0V8IM58</accession>
<feature type="domain" description="Methyltransferase small" evidence="6">
    <location>
        <begin position="102"/>
        <end position="179"/>
    </location>
</feature>
<dbReference type="InterPro" id="IPR004556">
    <property type="entry name" value="HemK-like"/>
</dbReference>
<comment type="caution">
    <text evidence="7">The sequence shown here is derived from an EMBL/GenBank/DDBJ whole genome shotgun (WGS) entry which is preliminary data.</text>
</comment>
<evidence type="ECO:0000313" key="8">
    <source>
        <dbReference type="Proteomes" id="UP000053199"/>
    </source>
</evidence>
<evidence type="ECO:0000259" key="6">
    <source>
        <dbReference type="Pfam" id="PF05175"/>
    </source>
</evidence>
<dbReference type="InterPro" id="IPR007848">
    <property type="entry name" value="Small_mtfrase_dom"/>
</dbReference>
<keyword evidence="4" id="KW-0949">S-adenosyl-L-methionine</keyword>
<dbReference type="Gene3D" id="1.10.8.10">
    <property type="entry name" value="DNA helicase RuvA subunit, C-terminal domain"/>
    <property type="match status" value="1"/>
</dbReference>
<dbReference type="Proteomes" id="UP000053199">
    <property type="component" value="Unassembled WGS sequence"/>
</dbReference>
<dbReference type="InterPro" id="IPR022446">
    <property type="entry name" value="MeTrfrase_put"/>
</dbReference>
<dbReference type="EMBL" id="LNQM01000004">
    <property type="protein sequence ID" value="KSU75853.1"/>
    <property type="molecule type" value="Genomic_DNA"/>
</dbReference>
<evidence type="ECO:0000256" key="3">
    <source>
        <dbReference type="ARBA" id="ARBA00022679"/>
    </source>
</evidence>
<protein>
    <recommendedName>
        <fullName evidence="1">peptide chain release factor N(5)-glutamine methyltransferase</fullName>
        <ecNumber evidence="1">2.1.1.297</ecNumber>
    </recommendedName>
</protein>
<proteinExistence type="predicted"/>
<evidence type="ECO:0000256" key="1">
    <source>
        <dbReference type="ARBA" id="ARBA00012771"/>
    </source>
</evidence>
<keyword evidence="8" id="KW-1185">Reference proteome</keyword>
<organism evidence="7 8">
    <name type="scientific">Pseudarthrobacter enclensis</name>
    <dbReference type="NCBI Taxonomy" id="993070"/>
    <lineage>
        <taxon>Bacteria</taxon>
        <taxon>Bacillati</taxon>
        <taxon>Actinomycetota</taxon>
        <taxon>Actinomycetes</taxon>
        <taxon>Micrococcales</taxon>
        <taxon>Micrococcaceae</taxon>
        <taxon>Pseudarthrobacter</taxon>
    </lineage>
</organism>
<keyword evidence="2" id="KW-0489">Methyltransferase</keyword>
<dbReference type="SUPFAM" id="SSF53335">
    <property type="entry name" value="S-adenosyl-L-methionine-dependent methyltransferases"/>
    <property type="match status" value="1"/>
</dbReference>
<name>A0A0V8IM58_9MICC</name>
<evidence type="ECO:0000256" key="5">
    <source>
        <dbReference type="ARBA" id="ARBA00048391"/>
    </source>
</evidence>
<dbReference type="NCBIfam" id="TIGR00536">
    <property type="entry name" value="hemK_fam"/>
    <property type="match status" value="1"/>
</dbReference>
<dbReference type="PANTHER" id="PTHR18895">
    <property type="entry name" value="HEMK METHYLTRANSFERASE"/>
    <property type="match status" value="1"/>
</dbReference>